<dbReference type="InterPro" id="IPR018391">
    <property type="entry name" value="PQQ_b-propeller_rpt"/>
</dbReference>
<evidence type="ECO:0000313" key="3">
    <source>
        <dbReference type="Proteomes" id="UP000445000"/>
    </source>
</evidence>
<dbReference type="AlphaFoldDB" id="A0A829Y9U9"/>
<feature type="domain" description="Pyrrolo-quinoline quinone repeat" evidence="1">
    <location>
        <begin position="22"/>
        <end position="109"/>
    </location>
</feature>
<dbReference type="RefSeq" id="WP_161811075.1">
    <property type="nucleotide sequence ID" value="NZ_BLJN01000001.1"/>
</dbReference>
<dbReference type="InterPro" id="IPR002372">
    <property type="entry name" value="PQQ_rpt_dom"/>
</dbReference>
<dbReference type="Pfam" id="PF01011">
    <property type="entry name" value="PQQ"/>
    <property type="match status" value="1"/>
</dbReference>
<evidence type="ECO:0000259" key="1">
    <source>
        <dbReference type="Pfam" id="PF01011"/>
    </source>
</evidence>
<dbReference type="Gene3D" id="2.140.10.10">
    <property type="entry name" value="Quinoprotein alcohol dehydrogenase-like superfamily"/>
    <property type="match status" value="1"/>
</dbReference>
<evidence type="ECO:0000313" key="2">
    <source>
        <dbReference type="EMBL" id="GFE79402.1"/>
    </source>
</evidence>
<accession>A0A829Y9U9</accession>
<proteinExistence type="predicted"/>
<dbReference type="InterPro" id="IPR011047">
    <property type="entry name" value="Quinoprotein_ADH-like_sf"/>
</dbReference>
<organism evidence="2 3">
    <name type="scientific">Steroidobacter agaridevorans</name>
    <dbReference type="NCBI Taxonomy" id="2695856"/>
    <lineage>
        <taxon>Bacteria</taxon>
        <taxon>Pseudomonadati</taxon>
        <taxon>Pseudomonadota</taxon>
        <taxon>Gammaproteobacteria</taxon>
        <taxon>Steroidobacterales</taxon>
        <taxon>Steroidobacteraceae</taxon>
        <taxon>Steroidobacter</taxon>
    </lineage>
</organism>
<dbReference type="EMBL" id="BLJN01000001">
    <property type="protein sequence ID" value="GFE79402.1"/>
    <property type="molecule type" value="Genomic_DNA"/>
</dbReference>
<sequence length="112" mass="12265">MMDRKGLWAAACVWMTMIVQPAAGQDAEHTHYSPLSKVTAANVRTGRELWVFDPKVAGAWARKACCDVVNRGVAVSNGNVYVGTVDGYLVALNARDGRVKWRVDTLTDRSRG</sequence>
<protein>
    <recommendedName>
        <fullName evidence="1">Pyrrolo-quinoline quinone repeat domain-containing protein</fullName>
    </recommendedName>
</protein>
<name>A0A829Y9U9_9GAMM</name>
<dbReference type="SMART" id="SM00564">
    <property type="entry name" value="PQQ"/>
    <property type="match status" value="2"/>
</dbReference>
<comment type="caution">
    <text evidence="2">The sequence shown here is derived from an EMBL/GenBank/DDBJ whole genome shotgun (WGS) entry which is preliminary data.</text>
</comment>
<dbReference type="Proteomes" id="UP000445000">
    <property type="component" value="Unassembled WGS sequence"/>
</dbReference>
<dbReference type="SUPFAM" id="SSF50998">
    <property type="entry name" value="Quinoprotein alcohol dehydrogenase-like"/>
    <property type="match status" value="1"/>
</dbReference>
<gene>
    <name evidence="2" type="ORF">GCM10011487_14020</name>
</gene>
<reference evidence="3" key="1">
    <citation type="submission" date="2020-01" db="EMBL/GenBank/DDBJ databases">
        <title>'Steroidobacter agaridevorans' sp. nov., agar-degrading bacteria isolated from rhizosphere soils.</title>
        <authorList>
            <person name="Ikenaga M."/>
            <person name="Kataoka M."/>
            <person name="Murouchi A."/>
            <person name="Katsuragi S."/>
            <person name="Sakai M."/>
        </authorList>
    </citation>
    <scope>NUCLEOTIDE SEQUENCE [LARGE SCALE GENOMIC DNA]</scope>
    <source>
        <strain evidence="3">YU21-B</strain>
    </source>
</reference>
<keyword evidence="3" id="KW-1185">Reference proteome</keyword>